<dbReference type="InterPro" id="IPR019734">
    <property type="entry name" value="TPR_rpt"/>
</dbReference>
<proteinExistence type="predicted"/>
<dbReference type="GO" id="GO:0016301">
    <property type="term" value="F:kinase activity"/>
    <property type="evidence" value="ECO:0007669"/>
    <property type="project" value="UniProtKB-KW"/>
</dbReference>
<dbReference type="AlphaFoldDB" id="A0A2T6V8N6"/>
<keyword evidence="1" id="KW-0802">TPR repeat</keyword>
<dbReference type="PROSITE" id="PS50005">
    <property type="entry name" value="TPR"/>
    <property type="match status" value="1"/>
</dbReference>
<keyword evidence="2" id="KW-0808">Transferase</keyword>
<evidence type="ECO:0000313" key="3">
    <source>
        <dbReference type="Proteomes" id="UP000244700"/>
    </source>
</evidence>
<organism evidence="2 3">
    <name type="scientific">Helicobacter pylori</name>
    <name type="common">Campylobacter pylori</name>
    <dbReference type="NCBI Taxonomy" id="210"/>
    <lineage>
        <taxon>Bacteria</taxon>
        <taxon>Pseudomonadati</taxon>
        <taxon>Campylobacterota</taxon>
        <taxon>Epsilonproteobacteria</taxon>
        <taxon>Campylobacterales</taxon>
        <taxon>Helicobacteraceae</taxon>
        <taxon>Helicobacter</taxon>
    </lineage>
</organism>
<dbReference type="EMBL" id="QBQT01000447">
    <property type="protein sequence ID" value="PUD74241.1"/>
    <property type="molecule type" value="Genomic_DNA"/>
</dbReference>
<accession>A0A2T6V8N6</accession>
<keyword evidence="2" id="KW-0418">Kinase</keyword>
<evidence type="ECO:0000256" key="1">
    <source>
        <dbReference type="PROSITE-ProRule" id="PRU00339"/>
    </source>
</evidence>
<comment type="caution">
    <text evidence="2">The sequence shown here is derived from an EMBL/GenBank/DDBJ whole genome shotgun (WGS) entry which is preliminary data.</text>
</comment>
<feature type="repeat" description="TPR" evidence="1">
    <location>
        <begin position="10"/>
        <end position="43"/>
    </location>
</feature>
<feature type="non-terminal residue" evidence="2">
    <location>
        <position position="137"/>
    </location>
</feature>
<protein>
    <submittedName>
        <fullName evidence="2">Histidine kinase</fullName>
    </submittedName>
</protein>
<dbReference type="Proteomes" id="UP000244700">
    <property type="component" value="Unassembled WGS sequence"/>
</dbReference>
<evidence type="ECO:0000313" key="2">
    <source>
        <dbReference type="EMBL" id="PUD74241.1"/>
    </source>
</evidence>
<gene>
    <name evidence="2" type="ORF">C2R72_07050</name>
</gene>
<name>A0A2T6V8N6_HELPX</name>
<sequence>MQKFDYEFKKRALIKEGFLAFKQAHYAEALRLFSEVLFLDKDNQKAKVGALLSDIAKDFPKEAHSFYELYQSLIAMQKRSLKNQAEEQIINLIASFDEGLNQMAEKIDAQISQKSEELNGILYADFKRLSLERGFKE</sequence>
<reference evidence="2 3" key="1">
    <citation type="submission" date="2018-01" db="EMBL/GenBank/DDBJ databases">
        <title>Helicobacter pylori genome-wide association study shows promise for predicting gastric cancer risk.</title>
        <authorList>
            <person name="Berthenet E."/>
            <person name="Yahara K."/>
            <person name="Thorell K."/>
            <person name="Pascoe B."/>
            <person name="Meric G."/>
            <person name="Mikhail J.M."/>
            <person name="Engstrand L."/>
            <person name="Enroth H."/>
            <person name="Burette A."/>
            <person name="Megraud F."/>
            <person name="Atherton J."/>
            <person name="Smith S."/>
            <person name="Wilkinson T.S."/>
            <person name="Hitchings M.D."/>
            <person name="Falush D."/>
            <person name="Sheppard S.K."/>
        </authorList>
    </citation>
    <scope>NUCLEOTIDE SEQUENCE [LARGE SCALE GENOMIC DNA]</scope>
    <source>
        <strain evidence="2 3">GIL237</strain>
    </source>
</reference>